<dbReference type="SMART" id="SM00382">
    <property type="entry name" value="AAA"/>
    <property type="match status" value="2"/>
</dbReference>
<keyword evidence="4" id="KW-0143">Chaperone</keyword>
<dbReference type="EMBL" id="JAYMFH010000001">
    <property type="protein sequence ID" value="MEC4293723.1"/>
    <property type="molecule type" value="Genomic_DNA"/>
</dbReference>
<dbReference type="InterPro" id="IPR036628">
    <property type="entry name" value="Clp_N_dom_sf"/>
</dbReference>
<dbReference type="RefSeq" id="WP_326438125.1">
    <property type="nucleotide sequence ID" value="NZ_JAYMFH010000001.1"/>
</dbReference>
<dbReference type="SUPFAM" id="SSF52540">
    <property type="entry name" value="P-loop containing nucleoside triphosphate hydrolases"/>
    <property type="match status" value="2"/>
</dbReference>
<keyword evidence="9" id="KW-1185">Reference proteome</keyword>
<evidence type="ECO:0000313" key="8">
    <source>
        <dbReference type="EMBL" id="MEC4293723.1"/>
    </source>
</evidence>
<dbReference type="InterPro" id="IPR019489">
    <property type="entry name" value="Clp_ATPase_C"/>
</dbReference>
<dbReference type="CDD" id="cd00009">
    <property type="entry name" value="AAA"/>
    <property type="match status" value="1"/>
</dbReference>
<organism evidence="8 9">
    <name type="scientific">Adlercreutzia shanghongiae</name>
    <dbReference type="NCBI Taxonomy" id="3111773"/>
    <lineage>
        <taxon>Bacteria</taxon>
        <taxon>Bacillati</taxon>
        <taxon>Actinomycetota</taxon>
        <taxon>Coriobacteriia</taxon>
        <taxon>Eggerthellales</taxon>
        <taxon>Eggerthellaceae</taxon>
        <taxon>Adlercreutzia</taxon>
    </lineage>
</organism>
<dbReference type="SUPFAM" id="SSF81923">
    <property type="entry name" value="Double Clp-N motif"/>
    <property type="match status" value="1"/>
</dbReference>
<evidence type="ECO:0000256" key="1">
    <source>
        <dbReference type="ARBA" id="ARBA00022737"/>
    </source>
</evidence>
<evidence type="ECO:0000256" key="4">
    <source>
        <dbReference type="ARBA" id="ARBA00023186"/>
    </source>
</evidence>
<dbReference type="InterPro" id="IPR001270">
    <property type="entry name" value="ClpA/B"/>
</dbReference>
<protein>
    <submittedName>
        <fullName evidence="8">AAA family ATPase</fullName>
    </submittedName>
</protein>
<name>A0ABU6IVB3_9ACTN</name>
<dbReference type="InterPro" id="IPR003959">
    <property type="entry name" value="ATPase_AAA_core"/>
</dbReference>
<keyword evidence="3" id="KW-0067">ATP-binding</keyword>
<dbReference type="InterPro" id="IPR027417">
    <property type="entry name" value="P-loop_NTPase"/>
</dbReference>
<sequence>MRLDKLAVTAQEAFQAAMGVAGDADAAVIEPIHLLKALLDSDENNLAAIIKRIGADPVWLAQNVADEIAKMPKQTGAAPMAIPGQDLIKVIDNAVKIAEKLGDSYATSEHLLIALSEDKGAAGRILTTAGVTRKNIEAAYESLRGDTRVTSQTDKTQFEALEQFGQNLTQQAREGKLDPVIGRNEEIRRTIQVLSRRTKNNPVLIGEPGTGKTAIVEGLAQRIVAGDVPSSLKDREIVSLDLGAMMAGAKYRGEFEDRLKNVLREVKEANGNVILFIDELHTIVGAGAGGDSSLDAGNMLKPALARGELRAIGATTLDEYRKYIEKDAALERRFQTVLVSEPTVEDTIAILRGLKEKYEIHHGVRITDGAIVSAAELSDRYITDRFLPDKAIDLMDEAASRLRIEIDSMPEEVDAAERKLIQMQIEEQALMKESDDASKERLEKLRHEIAAAQEALDAQKAEWQNEKDAIVDVQNLKAELESAQLDEERATREGNLQLASEIRYSRIPQLQQQLHTAEEAVKLKQQDGAILKEEVSEEEIASVVAAWTGIPVAKMMQGEMEKLVDLEEVLKGRVIGQDEAVGVVAGAIRRNRAGLSDPNRPIGSFLFLGPTGVGKTELAKTLAEYLFDSEKAMVRIDMSEYMEKFSVQRLIGAPPGYVGYDEGGQLTEAVRRNPYCVVLLDEMEKAHPDVFNVLLQVLDDGRLTDGQGRVVNFKNCIIIMTSNVGSQIIREHAAEGRAFDEAQATGGETMGEMAEKMMSMTPEQAAKRMQEFTNRIQDALSSTFRPEFLNRIDDVITFNELSISAIEPIVDLQLEEVRDRLQSRRITLDVTPAAMEHLAIDGYDPVYGARPLKRLIQREVVDRIAEKVITGELHDRSHVLIDIDAEGNYACRVEGPMDLDGLNLDDLNLDDLNLDDPSFLTAGAAPKEILQDLDTLSNGDLGEDPIA</sequence>
<dbReference type="PRINTS" id="PR00300">
    <property type="entry name" value="CLPPROTEASEA"/>
</dbReference>
<dbReference type="Proteomes" id="UP001343724">
    <property type="component" value="Unassembled WGS sequence"/>
</dbReference>
<keyword evidence="2" id="KW-0547">Nucleotide-binding</keyword>
<evidence type="ECO:0000313" key="9">
    <source>
        <dbReference type="Proteomes" id="UP001343724"/>
    </source>
</evidence>
<dbReference type="PROSITE" id="PS51903">
    <property type="entry name" value="CLP_R"/>
    <property type="match status" value="1"/>
</dbReference>
<keyword evidence="1 5" id="KW-0677">Repeat</keyword>
<dbReference type="InterPro" id="IPR041546">
    <property type="entry name" value="ClpA/ClpB_AAA_lid"/>
</dbReference>
<dbReference type="InterPro" id="IPR004176">
    <property type="entry name" value="Clp_R_N"/>
</dbReference>
<proteinExistence type="predicted"/>
<dbReference type="Pfam" id="PF07724">
    <property type="entry name" value="AAA_2"/>
    <property type="match status" value="1"/>
</dbReference>
<dbReference type="PANTHER" id="PTHR11638:SF18">
    <property type="entry name" value="HEAT SHOCK PROTEIN 104"/>
    <property type="match status" value="1"/>
</dbReference>
<dbReference type="PROSITE" id="PS00870">
    <property type="entry name" value="CLPAB_1"/>
    <property type="match status" value="1"/>
</dbReference>
<evidence type="ECO:0000259" key="7">
    <source>
        <dbReference type="PROSITE" id="PS51903"/>
    </source>
</evidence>
<dbReference type="Gene3D" id="3.40.50.300">
    <property type="entry name" value="P-loop containing nucleotide triphosphate hydrolases"/>
    <property type="match status" value="3"/>
</dbReference>
<feature type="coiled-coil region" evidence="6">
    <location>
        <begin position="413"/>
        <end position="527"/>
    </location>
</feature>
<feature type="domain" description="Clp R" evidence="7">
    <location>
        <begin position="3"/>
        <end position="146"/>
    </location>
</feature>
<evidence type="ECO:0000256" key="2">
    <source>
        <dbReference type="ARBA" id="ARBA00022741"/>
    </source>
</evidence>
<dbReference type="Gene3D" id="1.10.1780.10">
    <property type="entry name" value="Clp, N-terminal domain"/>
    <property type="match status" value="1"/>
</dbReference>
<dbReference type="Gene3D" id="1.10.8.60">
    <property type="match status" value="1"/>
</dbReference>
<dbReference type="InterPro" id="IPR050130">
    <property type="entry name" value="ClpA_ClpB"/>
</dbReference>
<comment type="caution">
    <text evidence="8">The sequence shown here is derived from an EMBL/GenBank/DDBJ whole genome shotgun (WGS) entry which is preliminary data.</text>
</comment>
<dbReference type="Pfam" id="PF17871">
    <property type="entry name" value="AAA_lid_9"/>
    <property type="match status" value="1"/>
</dbReference>
<keyword evidence="6" id="KW-0175">Coiled coil</keyword>
<evidence type="ECO:0000256" key="5">
    <source>
        <dbReference type="PROSITE-ProRule" id="PRU01251"/>
    </source>
</evidence>
<gene>
    <name evidence="8" type="ORF">VJ920_00155</name>
</gene>
<dbReference type="CDD" id="cd19499">
    <property type="entry name" value="RecA-like_ClpB_Hsp104-like"/>
    <property type="match status" value="1"/>
</dbReference>
<dbReference type="InterPro" id="IPR003593">
    <property type="entry name" value="AAA+_ATPase"/>
</dbReference>
<dbReference type="Pfam" id="PF02861">
    <property type="entry name" value="Clp_N"/>
    <property type="match status" value="1"/>
</dbReference>
<evidence type="ECO:0000256" key="6">
    <source>
        <dbReference type="SAM" id="Coils"/>
    </source>
</evidence>
<dbReference type="InterPro" id="IPR018368">
    <property type="entry name" value="ClpA/B_CS1"/>
</dbReference>
<dbReference type="SMART" id="SM01086">
    <property type="entry name" value="ClpB_D2-small"/>
    <property type="match status" value="1"/>
</dbReference>
<accession>A0ABU6IVB3</accession>
<dbReference type="PANTHER" id="PTHR11638">
    <property type="entry name" value="ATP-DEPENDENT CLP PROTEASE"/>
    <property type="match status" value="1"/>
</dbReference>
<evidence type="ECO:0000256" key="3">
    <source>
        <dbReference type="ARBA" id="ARBA00022840"/>
    </source>
</evidence>
<dbReference type="Pfam" id="PF10431">
    <property type="entry name" value="ClpB_D2-small"/>
    <property type="match status" value="1"/>
</dbReference>
<reference evidence="8 9" key="1">
    <citation type="submission" date="2024-01" db="EMBL/GenBank/DDBJ databases">
        <title>novel species in genus Adlercreutzia.</title>
        <authorList>
            <person name="Liu X."/>
        </authorList>
    </citation>
    <scope>NUCLEOTIDE SEQUENCE [LARGE SCALE GENOMIC DNA]</scope>
    <source>
        <strain evidence="8 9">R22</strain>
    </source>
</reference>
<dbReference type="Pfam" id="PF00004">
    <property type="entry name" value="AAA"/>
    <property type="match status" value="1"/>
</dbReference>